<comment type="caution">
    <text evidence="2">The sequence shown here is derived from an EMBL/GenBank/DDBJ whole genome shotgun (WGS) entry which is preliminary data.</text>
</comment>
<dbReference type="EMBL" id="NJES01000242">
    <property type="protein sequence ID" value="PHH74969.1"/>
    <property type="molecule type" value="Genomic_DNA"/>
</dbReference>
<name>A0A2C5XJV2_9HYPO</name>
<dbReference type="Proteomes" id="UP000226431">
    <property type="component" value="Unassembled WGS sequence"/>
</dbReference>
<reference evidence="2 3" key="1">
    <citation type="submission" date="2017-06" db="EMBL/GenBank/DDBJ databases">
        <title>Ant-infecting Ophiocordyceps genomes reveal a high diversity of potential behavioral manipulation genes and a possible major role for enterotoxins.</title>
        <authorList>
            <person name="De Bekker C."/>
            <person name="Evans H.C."/>
            <person name="Brachmann A."/>
            <person name="Hughes D.P."/>
        </authorList>
    </citation>
    <scope>NUCLEOTIDE SEQUENCE [LARGE SCALE GENOMIC DNA]</scope>
    <source>
        <strain evidence="2 3">Map16</strain>
    </source>
</reference>
<dbReference type="AlphaFoldDB" id="A0A2C5XJV2"/>
<evidence type="ECO:0000256" key="1">
    <source>
        <dbReference type="SAM" id="MobiDB-lite"/>
    </source>
</evidence>
<protein>
    <submittedName>
        <fullName evidence="2">Uncharacterized protein</fullName>
    </submittedName>
</protein>
<feature type="region of interest" description="Disordered" evidence="1">
    <location>
        <begin position="70"/>
        <end position="89"/>
    </location>
</feature>
<sequence length="417" mass="47162">MKTELIPTGRRVRDGTSGRKKKMRNKKKKKKKKPWGIQPSIVYFILTFRFAFSQSIVYPFSLLHASLPEPARSRRQKSKTASLLGRHSPSSTLSLFSFLSLPTPDARRPTPPSPGFSPLKTVRRRRRSAARCLFCNPVHPSQPPSIPWALAPPQFSPTRPLSPLFGTASLRHRLALNRSSPFSLQPPFLVPAPPPPGLRPSLRPSDQVCGRPTSFILRVTIDIFSPCSRRRRTRTSNDQDVTNDDDDDDDHQDDNHDKHKRRLLGTSSGALKQRPAYDTTISLRALVAFLLVRRFTPPLPPHHLHHENGNTPRPTEIQVRPRRRPVLASLLRTLASRCRAIFCWVSPRLLLCRCLRPSAVISLDLLIVSRRLLQWHPPVASSPPWQLLSVTVRSWAFSLLFPASSVILHIMHPAHGL</sequence>
<feature type="region of interest" description="Disordered" evidence="1">
    <location>
        <begin position="1"/>
        <end position="33"/>
    </location>
</feature>
<keyword evidence="3" id="KW-1185">Reference proteome</keyword>
<accession>A0A2C5XJV2</accession>
<proteinExistence type="predicted"/>
<feature type="region of interest" description="Disordered" evidence="1">
    <location>
        <begin position="230"/>
        <end position="267"/>
    </location>
</feature>
<evidence type="ECO:0000313" key="2">
    <source>
        <dbReference type="EMBL" id="PHH74969.1"/>
    </source>
</evidence>
<feature type="compositionally biased region" description="Basic residues" evidence="1">
    <location>
        <begin position="18"/>
        <end position="33"/>
    </location>
</feature>
<feature type="compositionally biased region" description="Acidic residues" evidence="1">
    <location>
        <begin position="241"/>
        <end position="252"/>
    </location>
</feature>
<gene>
    <name evidence="2" type="ORF">CDD80_2721</name>
</gene>
<organism evidence="2 3">
    <name type="scientific">Ophiocordyceps camponoti-rufipedis</name>
    <dbReference type="NCBI Taxonomy" id="2004952"/>
    <lineage>
        <taxon>Eukaryota</taxon>
        <taxon>Fungi</taxon>
        <taxon>Dikarya</taxon>
        <taxon>Ascomycota</taxon>
        <taxon>Pezizomycotina</taxon>
        <taxon>Sordariomycetes</taxon>
        <taxon>Hypocreomycetidae</taxon>
        <taxon>Hypocreales</taxon>
        <taxon>Ophiocordycipitaceae</taxon>
        <taxon>Ophiocordyceps</taxon>
    </lineage>
</organism>
<evidence type="ECO:0000313" key="3">
    <source>
        <dbReference type="Proteomes" id="UP000226431"/>
    </source>
</evidence>